<dbReference type="AlphaFoldDB" id="A0A1I4XH65"/>
<evidence type="ECO:0000256" key="1">
    <source>
        <dbReference type="SAM" id="MobiDB-lite"/>
    </source>
</evidence>
<evidence type="ECO:0000313" key="2">
    <source>
        <dbReference type="EMBL" id="SFN25095.1"/>
    </source>
</evidence>
<dbReference type="RefSeq" id="WP_092004212.1">
    <property type="nucleotide sequence ID" value="NZ_FOUR01000006.1"/>
</dbReference>
<dbReference type="Proteomes" id="UP000199339">
    <property type="component" value="Unassembled WGS sequence"/>
</dbReference>
<dbReference type="InterPro" id="IPR025449">
    <property type="entry name" value="JetB"/>
</dbReference>
<evidence type="ECO:0000313" key="3">
    <source>
        <dbReference type="Proteomes" id="UP000199339"/>
    </source>
</evidence>
<feature type="compositionally biased region" description="Basic and acidic residues" evidence="1">
    <location>
        <begin position="1"/>
        <end position="13"/>
    </location>
</feature>
<organism evidence="2 3">
    <name type="scientific">Marinobacter pelagius</name>
    <dbReference type="NCBI Taxonomy" id="379482"/>
    <lineage>
        <taxon>Bacteria</taxon>
        <taxon>Pseudomonadati</taxon>
        <taxon>Pseudomonadota</taxon>
        <taxon>Gammaproteobacteria</taxon>
        <taxon>Pseudomonadales</taxon>
        <taxon>Marinobacteraceae</taxon>
        <taxon>Marinobacter</taxon>
    </lineage>
</organism>
<sequence length="247" mass="27862">MSDYFDRLTRQADNEQATEEPQQTSEAPDDADQQRPLTEAGHYTPANVKATTQELLKYGLLEADRKPNLYQVAITQTAAIDQILEPLDLRLKVDDVRGLAFLVVSEQLFTEGEEKDDEWSHPLVRRQRLTMEQSLLVAILRQHFIAHEQEAGIGAGEATVELDELLPQLQLYLGDTGSDTRDQKRLRSLLDNLKNHGIVSDIDGNDQVVIRPIITHLANPENLQNLLHHFRRMAGQSAPEEADGEDL</sequence>
<reference evidence="3" key="1">
    <citation type="submission" date="2016-10" db="EMBL/GenBank/DDBJ databases">
        <authorList>
            <person name="Varghese N."/>
            <person name="Submissions S."/>
        </authorList>
    </citation>
    <scope>NUCLEOTIDE SEQUENCE [LARGE SCALE GENOMIC DNA]</scope>
    <source>
        <strain evidence="3">CGMCC 1.6775</strain>
    </source>
</reference>
<accession>A0A1I4XH65</accession>
<name>A0A1I4XH65_9GAMM</name>
<dbReference type="OrthoDB" id="5572644at2"/>
<dbReference type="Pfam" id="PF13835">
    <property type="entry name" value="DUF4194"/>
    <property type="match status" value="1"/>
</dbReference>
<evidence type="ECO:0008006" key="4">
    <source>
        <dbReference type="Google" id="ProtNLM"/>
    </source>
</evidence>
<protein>
    <recommendedName>
        <fullName evidence="4">DUF4194 domain-containing protein</fullName>
    </recommendedName>
</protein>
<gene>
    <name evidence="2" type="ORF">SAMN04487961_2582</name>
</gene>
<proteinExistence type="predicted"/>
<dbReference type="EMBL" id="FOUR01000006">
    <property type="protein sequence ID" value="SFN25095.1"/>
    <property type="molecule type" value="Genomic_DNA"/>
</dbReference>
<keyword evidence="3" id="KW-1185">Reference proteome</keyword>
<feature type="region of interest" description="Disordered" evidence="1">
    <location>
        <begin position="1"/>
        <end position="43"/>
    </location>
</feature>